<organism evidence="1 2">
    <name type="scientific">Pectobacterium phage vB_PcaM_CBB</name>
    <dbReference type="NCBI Taxonomy" id="2772511"/>
    <lineage>
        <taxon>Viruses</taxon>
        <taxon>Duplodnaviria</taxon>
        <taxon>Heunggongvirae</taxon>
        <taxon>Uroviricota</taxon>
        <taxon>Caudoviricetes</taxon>
        <taxon>Mimasvirus</taxon>
        <taxon>Mimasvirus CBB</taxon>
    </lineage>
</organism>
<proteinExistence type="predicted"/>
<dbReference type="Proteomes" id="UP000223891">
    <property type="component" value="Segment"/>
</dbReference>
<protein>
    <submittedName>
        <fullName evidence="1">Structural protein</fullName>
    </submittedName>
</protein>
<keyword evidence="2" id="KW-1185">Reference proteome</keyword>
<dbReference type="EMBL" id="KU574722">
    <property type="protein sequence ID" value="AMM44116.1"/>
    <property type="molecule type" value="Genomic_DNA"/>
</dbReference>
<gene>
    <name evidence="1" type="ORF">CBB_553</name>
</gene>
<reference evidence="2" key="1">
    <citation type="submission" date="2016-01" db="EMBL/GenBank/DDBJ databases">
        <title>Isolation and Characterization of Enterobacteria phage CBB.</title>
        <authorList>
            <person name="Buttimer C.T.H."/>
            <person name="Hendrix H."/>
            <person name="Alexandre H."/>
            <person name="O'Mahony J."/>
            <person name="Lavigne R."/>
            <person name="Coffey A."/>
        </authorList>
    </citation>
    <scope>NUCLEOTIDE SEQUENCE [LARGE SCALE GENOMIC DNA]</scope>
</reference>
<name>A0A1L2CVU5_9CAUD</name>
<evidence type="ECO:0000313" key="1">
    <source>
        <dbReference type="EMBL" id="AMM44116.1"/>
    </source>
</evidence>
<accession>A0A1L2CVU5</accession>
<evidence type="ECO:0000313" key="2">
    <source>
        <dbReference type="Proteomes" id="UP000223891"/>
    </source>
</evidence>
<sequence>MLPFPRLLQYGNKKVVSNEYEINLDFSRQALGDTNIIDYSYKNRLFTKLNSLEGKIVLDNMLNANVMYFNGAVFSTPLDASISLNGKNYEFDVMYKRNSAVNAIQLLYGTGYYPDVTNNIPGFAHQILQYAGNDQYFLQNASTFVRHFVDGQLVSDWQRVVYRKVDSNVTITRYVNGVIANQSTYTAFECSNGQSFGVGGYFKTPTATNFYGYMKYLKLKIIS</sequence>